<dbReference type="EMBL" id="QPFP01000034">
    <property type="protein sequence ID" value="TEB28184.1"/>
    <property type="molecule type" value="Genomic_DNA"/>
</dbReference>
<dbReference type="Proteomes" id="UP000298030">
    <property type="component" value="Unassembled WGS sequence"/>
</dbReference>
<name>A0A4Y7T2H9_COPMI</name>
<organism evidence="1 2">
    <name type="scientific">Coprinellus micaceus</name>
    <name type="common">Glistening ink-cap mushroom</name>
    <name type="synonym">Coprinus micaceus</name>
    <dbReference type="NCBI Taxonomy" id="71717"/>
    <lineage>
        <taxon>Eukaryota</taxon>
        <taxon>Fungi</taxon>
        <taxon>Dikarya</taxon>
        <taxon>Basidiomycota</taxon>
        <taxon>Agaricomycotina</taxon>
        <taxon>Agaricomycetes</taxon>
        <taxon>Agaricomycetidae</taxon>
        <taxon>Agaricales</taxon>
        <taxon>Agaricineae</taxon>
        <taxon>Psathyrellaceae</taxon>
        <taxon>Coprinellus</taxon>
    </lineage>
</organism>
<accession>A0A4Y7T2H9</accession>
<evidence type="ECO:0000313" key="1">
    <source>
        <dbReference type="EMBL" id="TEB28184.1"/>
    </source>
</evidence>
<sequence length="222" mass="25826">MTTDTDTDTALSPKITEIRALYQRIKYGIVPNFTSYDALPKTQALTFKNIDTIMYKQYLVLPINHPSPHSLPGTFAQWHMQLASDLYRLVLYMTNYLLRLFTTAIEGEAKGKGVSRASRIETQVKGCVERARRWFHDVERIFAAILSERQAVLAHPSPHQMLHSEYLQCWFKLEKDVPLWTKELLKMEKKLEVADRLCIENVSEEGRAALWKRVDQQIGWQE</sequence>
<proteinExistence type="predicted"/>
<protein>
    <submittedName>
        <fullName evidence="1">Uncharacterized protein</fullName>
    </submittedName>
</protein>
<keyword evidence="2" id="KW-1185">Reference proteome</keyword>
<evidence type="ECO:0000313" key="2">
    <source>
        <dbReference type="Proteomes" id="UP000298030"/>
    </source>
</evidence>
<comment type="caution">
    <text evidence="1">The sequence shown here is derived from an EMBL/GenBank/DDBJ whole genome shotgun (WGS) entry which is preliminary data.</text>
</comment>
<dbReference type="AlphaFoldDB" id="A0A4Y7T2H9"/>
<gene>
    <name evidence="1" type="ORF">FA13DRAFT_1794177</name>
</gene>
<reference evidence="1 2" key="1">
    <citation type="journal article" date="2019" name="Nat. Ecol. Evol.">
        <title>Megaphylogeny resolves global patterns of mushroom evolution.</title>
        <authorList>
            <person name="Varga T."/>
            <person name="Krizsan K."/>
            <person name="Foldi C."/>
            <person name="Dima B."/>
            <person name="Sanchez-Garcia M."/>
            <person name="Sanchez-Ramirez S."/>
            <person name="Szollosi G.J."/>
            <person name="Szarkandi J.G."/>
            <person name="Papp V."/>
            <person name="Albert L."/>
            <person name="Andreopoulos W."/>
            <person name="Angelini C."/>
            <person name="Antonin V."/>
            <person name="Barry K.W."/>
            <person name="Bougher N.L."/>
            <person name="Buchanan P."/>
            <person name="Buyck B."/>
            <person name="Bense V."/>
            <person name="Catcheside P."/>
            <person name="Chovatia M."/>
            <person name="Cooper J."/>
            <person name="Damon W."/>
            <person name="Desjardin D."/>
            <person name="Finy P."/>
            <person name="Geml J."/>
            <person name="Haridas S."/>
            <person name="Hughes K."/>
            <person name="Justo A."/>
            <person name="Karasinski D."/>
            <person name="Kautmanova I."/>
            <person name="Kiss B."/>
            <person name="Kocsube S."/>
            <person name="Kotiranta H."/>
            <person name="LaButti K.M."/>
            <person name="Lechner B.E."/>
            <person name="Liimatainen K."/>
            <person name="Lipzen A."/>
            <person name="Lukacs Z."/>
            <person name="Mihaltcheva S."/>
            <person name="Morgado L.N."/>
            <person name="Niskanen T."/>
            <person name="Noordeloos M.E."/>
            <person name="Ohm R.A."/>
            <person name="Ortiz-Santana B."/>
            <person name="Ovrebo C."/>
            <person name="Racz N."/>
            <person name="Riley R."/>
            <person name="Savchenko A."/>
            <person name="Shiryaev A."/>
            <person name="Soop K."/>
            <person name="Spirin V."/>
            <person name="Szebenyi C."/>
            <person name="Tomsovsky M."/>
            <person name="Tulloss R.E."/>
            <person name="Uehling J."/>
            <person name="Grigoriev I.V."/>
            <person name="Vagvolgyi C."/>
            <person name="Papp T."/>
            <person name="Martin F.M."/>
            <person name="Miettinen O."/>
            <person name="Hibbett D.S."/>
            <person name="Nagy L.G."/>
        </authorList>
    </citation>
    <scope>NUCLEOTIDE SEQUENCE [LARGE SCALE GENOMIC DNA]</scope>
    <source>
        <strain evidence="1 2">FP101781</strain>
    </source>
</reference>